<accession>A0A7J6ACQ7</accession>
<protein>
    <submittedName>
        <fullName evidence="2">Uncharacterized protein</fullName>
    </submittedName>
</protein>
<dbReference type="AlphaFoldDB" id="A0A7J6ACQ7"/>
<proteinExistence type="predicted"/>
<dbReference type="EMBL" id="JAAGNN010000016">
    <property type="protein sequence ID" value="KAF4079248.1"/>
    <property type="molecule type" value="Genomic_DNA"/>
</dbReference>
<feature type="region of interest" description="Disordered" evidence="1">
    <location>
        <begin position="1"/>
        <end position="84"/>
    </location>
</feature>
<evidence type="ECO:0000313" key="3">
    <source>
        <dbReference type="Proteomes" id="UP000593565"/>
    </source>
</evidence>
<evidence type="ECO:0000256" key="1">
    <source>
        <dbReference type="SAM" id="MobiDB-lite"/>
    </source>
</evidence>
<comment type="caution">
    <text evidence="2">The sequence shown here is derived from an EMBL/GenBank/DDBJ whole genome shotgun (WGS) entry which is preliminary data.</text>
</comment>
<feature type="compositionally biased region" description="Low complexity" evidence="1">
    <location>
        <begin position="242"/>
        <end position="264"/>
    </location>
</feature>
<keyword evidence="3" id="KW-1185">Reference proteome</keyword>
<feature type="region of interest" description="Disordered" evidence="1">
    <location>
        <begin position="102"/>
        <end position="293"/>
    </location>
</feature>
<name>A0A7J6ACQ7_AMEME</name>
<feature type="compositionally biased region" description="Polar residues" evidence="1">
    <location>
        <begin position="55"/>
        <end position="84"/>
    </location>
</feature>
<evidence type="ECO:0000313" key="2">
    <source>
        <dbReference type="EMBL" id="KAF4079248.1"/>
    </source>
</evidence>
<sequence>MGTNGRIKNKPPLPPKPQMKGGTPQKVLDPPLSSTNSGIQYRPTPKPRLHKPGPQKQTLNQAGNADQASMCNTDNAAPNGSRENNFVPPACPSCCPCLCHNDSEGGPKKTQEHEDDYIINLENKDNKHPRRAPPDIPPLSARPLPKTPWQIMNEAGTTDDNNGGIYAEAEMPKYDDTAPKRTDPEPSGVALNVPSQKPKWDKQQMAAQEQSKHQDNENVIFRSLRIKKKNKKSADKTKRNNSSVSSKPPTTVSSCSRSQSFQTSAKCAESSAATMLSSGWKVRMTRRPFKEKN</sequence>
<organism evidence="2 3">
    <name type="scientific">Ameiurus melas</name>
    <name type="common">Black bullhead</name>
    <name type="synonym">Silurus melas</name>
    <dbReference type="NCBI Taxonomy" id="219545"/>
    <lineage>
        <taxon>Eukaryota</taxon>
        <taxon>Metazoa</taxon>
        <taxon>Chordata</taxon>
        <taxon>Craniata</taxon>
        <taxon>Vertebrata</taxon>
        <taxon>Euteleostomi</taxon>
        <taxon>Actinopterygii</taxon>
        <taxon>Neopterygii</taxon>
        <taxon>Teleostei</taxon>
        <taxon>Ostariophysi</taxon>
        <taxon>Siluriformes</taxon>
        <taxon>Ictaluridae</taxon>
        <taxon>Ameiurus</taxon>
    </lineage>
</organism>
<reference evidence="2 3" key="1">
    <citation type="submission" date="2020-02" db="EMBL/GenBank/DDBJ databases">
        <title>A chromosome-scale genome assembly of the black bullhead catfish (Ameiurus melas).</title>
        <authorList>
            <person name="Wen M."/>
            <person name="Zham M."/>
            <person name="Cabau C."/>
            <person name="Klopp C."/>
            <person name="Donnadieu C."/>
            <person name="Roques C."/>
            <person name="Bouchez O."/>
            <person name="Lampietro C."/>
            <person name="Jouanno E."/>
            <person name="Herpin A."/>
            <person name="Louis A."/>
            <person name="Berthelot C."/>
            <person name="Parey E."/>
            <person name="Roest-Crollius H."/>
            <person name="Braasch I."/>
            <person name="Postlethwait J."/>
            <person name="Robinson-Rechavi M."/>
            <person name="Echchiki A."/>
            <person name="Begum T."/>
            <person name="Montfort J."/>
            <person name="Schartl M."/>
            <person name="Bobe J."/>
            <person name="Guiguen Y."/>
        </authorList>
    </citation>
    <scope>NUCLEOTIDE SEQUENCE [LARGE SCALE GENOMIC DNA]</scope>
    <source>
        <strain evidence="2">M_S1</strain>
        <tissue evidence="2">Blood</tissue>
    </source>
</reference>
<feature type="compositionally biased region" description="Basic and acidic residues" evidence="1">
    <location>
        <begin position="170"/>
        <end position="184"/>
    </location>
</feature>
<feature type="compositionally biased region" description="Basic and acidic residues" evidence="1">
    <location>
        <begin position="102"/>
        <end position="112"/>
    </location>
</feature>
<gene>
    <name evidence="2" type="ORF">AMELA_G00190910</name>
</gene>
<dbReference type="Proteomes" id="UP000593565">
    <property type="component" value="Unassembled WGS sequence"/>
</dbReference>